<dbReference type="PANTHER" id="PTHR11690">
    <property type="entry name" value="AMILORIDE-SENSITIVE SODIUM CHANNEL-RELATED"/>
    <property type="match status" value="1"/>
</dbReference>
<evidence type="ECO:0000313" key="15">
    <source>
        <dbReference type="Proteomes" id="UP000887566"/>
    </source>
</evidence>
<evidence type="ECO:0000256" key="13">
    <source>
        <dbReference type="RuleBase" id="RU000679"/>
    </source>
</evidence>
<feature type="transmembrane region" description="Helical" evidence="14">
    <location>
        <begin position="36"/>
        <end position="54"/>
    </location>
</feature>
<protein>
    <submittedName>
        <fullName evidence="16">Uncharacterized protein</fullName>
    </submittedName>
</protein>
<keyword evidence="4 13" id="KW-0894">Sodium channel</keyword>
<dbReference type="AlphaFoldDB" id="A0A914VUP0"/>
<keyword evidence="8 13" id="KW-0406">Ion transport</keyword>
<dbReference type="WBParaSite" id="PSAMB.scaffold2422size23337.g17839.t1">
    <property type="protein sequence ID" value="PSAMB.scaffold2422size23337.g17839.t1"/>
    <property type="gene ID" value="PSAMB.scaffold2422size23337.g17839"/>
</dbReference>
<evidence type="ECO:0000256" key="4">
    <source>
        <dbReference type="ARBA" id="ARBA00022461"/>
    </source>
</evidence>
<keyword evidence="12 13" id="KW-0407">Ion channel</keyword>
<evidence type="ECO:0000256" key="6">
    <source>
        <dbReference type="ARBA" id="ARBA00022989"/>
    </source>
</evidence>
<evidence type="ECO:0000256" key="3">
    <source>
        <dbReference type="ARBA" id="ARBA00022448"/>
    </source>
</evidence>
<evidence type="ECO:0000256" key="11">
    <source>
        <dbReference type="ARBA" id="ARBA00023201"/>
    </source>
</evidence>
<evidence type="ECO:0000256" key="7">
    <source>
        <dbReference type="ARBA" id="ARBA00023053"/>
    </source>
</evidence>
<reference evidence="16" key="1">
    <citation type="submission" date="2022-11" db="UniProtKB">
        <authorList>
            <consortium name="WormBaseParasite"/>
        </authorList>
    </citation>
    <scope>IDENTIFICATION</scope>
</reference>
<proteinExistence type="inferred from homology"/>
<evidence type="ECO:0000256" key="10">
    <source>
        <dbReference type="ARBA" id="ARBA00023180"/>
    </source>
</evidence>
<name>A0A914VUP0_9BILA</name>
<evidence type="ECO:0000256" key="12">
    <source>
        <dbReference type="ARBA" id="ARBA00023303"/>
    </source>
</evidence>
<dbReference type="GO" id="GO:0005886">
    <property type="term" value="C:plasma membrane"/>
    <property type="evidence" value="ECO:0007669"/>
    <property type="project" value="TreeGrafter"/>
</dbReference>
<evidence type="ECO:0000256" key="8">
    <source>
        <dbReference type="ARBA" id="ARBA00023065"/>
    </source>
</evidence>
<keyword evidence="11 13" id="KW-0739">Sodium transport</keyword>
<evidence type="ECO:0000313" key="16">
    <source>
        <dbReference type="WBParaSite" id="PSAMB.scaffold2422size23337.g17839.t1"/>
    </source>
</evidence>
<dbReference type="Pfam" id="PF00858">
    <property type="entry name" value="ASC"/>
    <property type="match status" value="1"/>
</dbReference>
<keyword evidence="3 13" id="KW-0813">Transport</keyword>
<evidence type="ECO:0000256" key="14">
    <source>
        <dbReference type="SAM" id="Phobius"/>
    </source>
</evidence>
<keyword evidence="5 13" id="KW-0812">Transmembrane</keyword>
<dbReference type="PANTHER" id="PTHR11690:SF293">
    <property type="entry name" value="ACID-SENSING ION CHANNEL 1"/>
    <property type="match status" value="1"/>
</dbReference>
<evidence type="ECO:0000256" key="2">
    <source>
        <dbReference type="ARBA" id="ARBA00007193"/>
    </source>
</evidence>
<organism evidence="15 16">
    <name type="scientific">Plectus sambesii</name>
    <dbReference type="NCBI Taxonomy" id="2011161"/>
    <lineage>
        <taxon>Eukaryota</taxon>
        <taxon>Metazoa</taxon>
        <taxon>Ecdysozoa</taxon>
        <taxon>Nematoda</taxon>
        <taxon>Chromadorea</taxon>
        <taxon>Plectida</taxon>
        <taxon>Plectina</taxon>
        <taxon>Plectoidea</taxon>
        <taxon>Plectidae</taxon>
        <taxon>Plectus</taxon>
    </lineage>
</organism>
<evidence type="ECO:0000256" key="5">
    <source>
        <dbReference type="ARBA" id="ARBA00022692"/>
    </source>
</evidence>
<accession>A0A914VUP0</accession>
<dbReference type="InterPro" id="IPR001873">
    <property type="entry name" value="ENaC"/>
</dbReference>
<keyword evidence="6 14" id="KW-1133">Transmembrane helix</keyword>
<sequence length="485" mass="54780">MANDEQNDSVFNRFCENVSIPTAKYLTSKHNSKVRILTWILIIIMAGLTVYQVYERSAYYCTDPITVVVTESNQDSGVMPAMVICPPGQFRASSASRSAYGLSKKDAFGAVKSDLFNFEQHRDTFISYFRRTNISFTSADIDTLLQELKSIYEDLKSVPDEELPKVLDRLDNMSTSLQDRFPMLASRLSTKEPISKGMIPLKADNSIDITGSNGYAKYRVLNGLYDTCTKQWLSTYTDESSFPDWNRAIRDIMKCRINGVSGKPSEIIGDLSRFKTYSRLSNLARPTLTDVVFDCKWFNGEFSASDQECNVTSVWTPFGQCFRIAPLEGTNLSLSSPESNTNVNVLIDTLKAEFPNALTKVYFYSQDETEYAKTNGGIKIHSGLISHLMIEQMRQNTRAARNCGSTSLRHFKSYSKDKCIWEKSTEPVEKECNCLYDRAPNYLQDAGEEIAKMQADASYNSSLNFCSMPDTFFCAQNAIGKYFCE</sequence>
<dbReference type="Gene3D" id="2.60.470.10">
    <property type="entry name" value="Acid-sensing ion channels like domains"/>
    <property type="match status" value="1"/>
</dbReference>
<comment type="similarity">
    <text evidence="2 13">Belongs to the amiloride-sensitive sodium channel (TC 1.A.6) family.</text>
</comment>
<keyword evidence="15" id="KW-1185">Reference proteome</keyword>
<comment type="subcellular location">
    <subcellularLocation>
        <location evidence="1">Membrane</location>
        <topology evidence="1">Multi-pass membrane protein</topology>
    </subcellularLocation>
</comment>
<dbReference type="Proteomes" id="UP000887566">
    <property type="component" value="Unplaced"/>
</dbReference>
<keyword evidence="9 14" id="KW-0472">Membrane</keyword>
<keyword evidence="10" id="KW-0325">Glycoprotein</keyword>
<evidence type="ECO:0000256" key="1">
    <source>
        <dbReference type="ARBA" id="ARBA00004141"/>
    </source>
</evidence>
<keyword evidence="7" id="KW-0915">Sodium</keyword>
<dbReference type="GO" id="GO:0015280">
    <property type="term" value="F:ligand-gated sodium channel activity"/>
    <property type="evidence" value="ECO:0007669"/>
    <property type="project" value="TreeGrafter"/>
</dbReference>
<evidence type="ECO:0000256" key="9">
    <source>
        <dbReference type="ARBA" id="ARBA00023136"/>
    </source>
</evidence>